<reference evidence="8 9" key="1">
    <citation type="submission" date="2019-03" db="EMBL/GenBank/DDBJ databases">
        <title>Genomic Encyclopedia of Type Strains, Phase IV (KMG-IV): sequencing the most valuable type-strain genomes for metagenomic binning, comparative biology and taxonomic classification.</title>
        <authorList>
            <person name="Goeker M."/>
        </authorList>
    </citation>
    <scope>NUCLEOTIDE SEQUENCE [LARGE SCALE GENOMIC DNA]</scope>
    <source>
        <strain evidence="8 9">DSM 26377</strain>
    </source>
</reference>
<dbReference type="Pfam" id="PF06537">
    <property type="entry name" value="DHOR"/>
    <property type="match status" value="1"/>
</dbReference>
<dbReference type="Proteomes" id="UP000295341">
    <property type="component" value="Unassembled WGS sequence"/>
</dbReference>
<keyword evidence="1 4" id="KW-0349">Heme</keyword>
<evidence type="ECO:0000313" key="9">
    <source>
        <dbReference type="Proteomes" id="UP000295341"/>
    </source>
</evidence>
<organism evidence="8 9">
    <name type="scientific">Panacagrimonas perspica</name>
    <dbReference type="NCBI Taxonomy" id="381431"/>
    <lineage>
        <taxon>Bacteria</taxon>
        <taxon>Pseudomonadati</taxon>
        <taxon>Pseudomonadota</taxon>
        <taxon>Gammaproteobacteria</taxon>
        <taxon>Nevskiales</taxon>
        <taxon>Nevskiaceae</taxon>
        <taxon>Panacagrimonas</taxon>
    </lineage>
</organism>
<accession>A0A4S3K825</accession>
<gene>
    <name evidence="8" type="ORF">DFR24_1476</name>
</gene>
<dbReference type="Gene3D" id="1.10.760.10">
    <property type="entry name" value="Cytochrome c-like domain"/>
    <property type="match status" value="1"/>
</dbReference>
<keyword evidence="2 4" id="KW-0479">Metal-binding</keyword>
<feature type="domain" description="Cytochrome c" evidence="7">
    <location>
        <begin position="346"/>
        <end position="477"/>
    </location>
</feature>
<name>A0A4S3K825_9GAMM</name>
<keyword evidence="9" id="KW-1185">Reference proteome</keyword>
<dbReference type="SUPFAM" id="SSF46626">
    <property type="entry name" value="Cytochrome c"/>
    <property type="match status" value="1"/>
</dbReference>
<dbReference type="GO" id="GO:0004130">
    <property type="term" value="F:cytochrome-c peroxidase activity"/>
    <property type="evidence" value="ECO:0007669"/>
    <property type="project" value="TreeGrafter"/>
</dbReference>
<dbReference type="AlphaFoldDB" id="A0A4S3K825"/>
<feature type="signal peptide" evidence="6">
    <location>
        <begin position="1"/>
        <end position="27"/>
    </location>
</feature>
<evidence type="ECO:0000256" key="4">
    <source>
        <dbReference type="PROSITE-ProRule" id="PRU00433"/>
    </source>
</evidence>
<evidence type="ECO:0000256" key="5">
    <source>
        <dbReference type="SAM" id="MobiDB-lite"/>
    </source>
</evidence>
<dbReference type="GO" id="GO:0020037">
    <property type="term" value="F:heme binding"/>
    <property type="evidence" value="ECO:0007669"/>
    <property type="project" value="InterPro"/>
</dbReference>
<dbReference type="PIRSF" id="PIRSF028099">
    <property type="entry name" value="DUF1111"/>
    <property type="match status" value="1"/>
</dbReference>
<evidence type="ECO:0000256" key="3">
    <source>
        <dbReference type="ARBA" id="ARBA00023004"/>
    </source>
</evidence>
<dbReference type="EMBL" id="SOBT01000008">
    <property type="protein sequence ID" value="TDU32088.1"/>
    <property type="molecule type" value="Genomic_DNA"/>
</dbReference>
<feature type="chain" id="PRO_5030100211" evidence="6">
    <location>
        <begin position="28"/>
        <end position="477"/>
    </location>
</feature>
<evidence type="ECO:0000259" key="7">
    <source>
        <dbReference type="PROSITE" id="PS51007"/>
    </source>
</evidence>
<dbReference type="GO" id="GO:0046872">
    <property type="term" value="F:metal ion binding"/>
    <property type="evidence" value="ECO:0007669"/>
    <property type="project" value="UniProtKB-KW"/>
</dbReference>
<dbReference type="InterPro" id="IPR036909">
    <property type="entry name" value="Cyt_c-like_dom_sf"/>
</dbReference>
<dbReference type="PANTHER" id="PTHR30600">
    <property type="entry name" value="CYTOCHROME C PEROXIDASE-RELATED"/>
    <property type="match status" value="1"/>
</dbReference>
<sequence>MSLHSRTGGTLCCVALGLALALGTASAQQPAAEADTPVASASPTAIGERLGGDAGRPAFGQTAFAMPAPNLDARQLRDFAFGNRLFNTNWVQAGSSTASFDGLGPLFNRVSCSGCHVRDGRGRPPEPGEPMESMLIRISKPGRDNHGGILPHPVYGDQIQDRAIPGVKPEAKVVLTWDEAGGRYADGEAYSLRKPKIELRDPAYGKLGKDLLMSPRVAQGMIGLGLLEAIPEATLLAMADPDDANGDGISGRVNRVYDVAAQGMAIGRFGWKSNQPSIRQQVAGAAAGDIGITNSVFAHDACMPPQKACKASPNGGEPEMSDEFLAKLVLYSRTLAVPNRRNVDDPQVQRGEALFMQSGCAACHTPRVVTGEHELAQVAHQVIHPFTDLLLHDMGEGLADGRPDFDADGREWRTSPLWGLGLIHAVNGHDLLLHDGRARGPAEAILWHGGEAAAAQKQFVEMPKADREALLAFLNSL</sequence>
<evidence type="ECO:0000256" key="1">
    <source>
        <dbReference type="ARBA" id="ARBA00022617"/>
    </source>
</evidence>
<dbReference type="InterPro" id="IPR051395">
    <property type="entry name" value="Cytochrome_c_Peroxidase/MauG"/>
</dbReference>
<evidence type="ECO:0000256" key="2">
    <source>
        <dbReference type="ARBA" id="ARBA00022723"/>
    </source>
</evidence>
<evidence type="ECO:0000313" key="8">
    <source>
        <dbReference type="EMBL" id="TDU32088.1"/>
    </source>
</evidence>
<dbReference type="PANTHER" id="PTHR30600:SF4">
    <property type="entry name" value="CYTOCHROME C DOMAIN-CONTAINING PROTEIN"/>
    <property type="match status" value="1"/>
</dbReference>
<dbReference type="RefSeq" id="WP_133880618.1">
    <property type="nucleotide sequence ID" value="NZ_MWIN01000004.1"/>
</dbReference>
<keyword evidence="6" id="KW-0732">Signal</keyword>
<dbReference type="OrthoDB" id="9805202at2"/>
<feature type="region of interest" description="Disordered" evidence="5">
    <location>
        <begin position="33"/>
        <end position="53"/>
    </location>
</feature>
<dbReference type="PROSITE" id="PS51007">
    <property type="entry name" value="CYTC"/>
    <property type="match status" value="1"/>
</dbReference>
<dbReference type="InterPro" id="IPR010538">
    <property type="entry name" value="DHOR"/>
</dbReference>
<dbReference type="GO" id="GO:0009055">
    <property type="term" value="F:electron transfer activity"/>
    <property type="evidence" value="ECO:0007669"/>
    <property type="project" value="InterPro"/>
</dbReference>
<dbReference type="InterPro" id="IPR009056">
    <property type="entry name" value="Cyt_c-like_dom"/>
</dbReference>
<keyword evidence="3 4" id="KW-0408">Iron</keyword>
<proteinExistence type="predicted"/>
<protein>
    <submittedName>
        <fullName evidence="8">CxxC motif-containing protein (DUF1111 family)</fullName>
    </submittedName>
</protein>
<evidence type="ECO:0000256" key="6">
    <source>
        <dbReference type="SAM" id="SignalP"/>
    </source>
</evidence>
<comment type="caution">
    <text evidence="8">The sequence shown here is derived from an EMBL/GenBank/DDBJ whole genome shotgun (WGS) entry which is preliminary data.</text>
</comment>